<dbReference type="GO" id="GO:0004601">
    <property type="term" value="F:peroxidase activity"/>
    <property type="evidence" value="ECO:0007669"/>
    <property type="project" value="UniProtKB-KW"/>
</dbReference>
<evidence type="ECO:0000313" key="7">
    <source>
        <dbReference type="Proteomes" id="UP000791440"/>
    </source>
</evidence>
<gene>
    <name evidence="6" type="ORF">O3G_MSEX004219</name>
</gene>
<evidence type="ECO:0000256" key="5">
    <source>
        <dbReference type="RuleBase" id="RU000499"/>
    </source>
</evidence>
<dbReference type="PANTHER" id="PTHR11592">
    <property type="entry name" value="GLUTATHIONE PEROXIDASE"/>
    <property type="match status" value="1"/>
</dbReference>
<name>A0A921YU42_MANSE</name>
<dbReference type="PIRSF" id="PIRSF000303">
    <property type="entry name" value="Glutathion_perox"/>
    <property type="match status" value="1"/>
</dbReference>
<dbReference type="PROSITE" id="PS00460">
    <property type="entry name" value="GLUTATHIONE_PEROXID_1"/>
    <property type="match status" value="1"/>
</dbReference>
<dbReference type="PRINTS" id="PR01011">
    <property type="entry name" value="GLUTPROXDASE"/>
</dbReference>
<dbReference type="EMBL" id="JH668328">
    <property type="protein sequence ID" value="KAG6445996.1"/>
    <property type="molecule type" value="Genomic_DNA"/>
</dbReference>
<dbReference type="Pfam" id="PF00255">
    <property type="entry name" value="GSHPx"/>
    <property type="match status" value="1"/>
</dbReference>
<keyword evidence="3 5" id="KW-0560">Oxidoreductase</keyword>
<dbReference type="AlphaFoldDB" id="A0A921YU42"/>
<evidence type="ECO:0000256" key="4">
    <source>
        <dbReference type="PIRSR" id="PIRSR000303-1"/>
    </source>
</evidence>
<accession>A0A921YU42</accession>
<dbReference type="GO" id="GO:0006979">
    <property type="term" value="P:response to oxidative stress"/>
    <property type="evidence" value="ECO:0007669"/>
    <property type="project" value="InterPro"/>
</dbReference>
<sequence length="166" mass="19157">MNKSVTNVINPDYNKARSIHEFTVKNAKGENVKLEAYKGHVCIIVNVSSKCGFTAHHYAQFNELVAKYGENKGLTILAFPCWQFSGEEKETLDYALYFDMYDKVDVNGEGASPLWKFLKLKQGTPKGNFIKWNFTKFIINKDGVPVERHECKVEPLNLVRNLERYW</sequence>
<evidence type="ECO:0000256" key="2">
    <source>
        <dbReference type="ARBA" id="ARBA00022559"/>
    </source>
</evidence>
<reference evidence="6" key="1">
    <citation type="journal article" date="2016" name="Insect Biochem. Mol. Biol.">
        <title>Multifaceted biological insights from a draft genome sequence of the tobacco hornworm moth, Manduca sexta.</title>
        <authorList>
            <person name="Kanost M.R."/>
            <person name="Arrese E.L."/>
            <person name="Cao X."/>
            <person name="Chen Y.R."/>
            <person name="Chellapilla S."/>
            <person name="Goldsmith M.R."/>
            <person name="Grosse-Wilde E."/>
            <person name="Heckel D.G."/>
            <person name="Herndon N."/>
            <person name="Jiang H."/>
            <person name="Papanicolaou A."/>
            <person name="Qu J."/>
            <person name="Soulages J.L."/>
            <person name="Vogel H."/>
            <person name="Walters J."/>
            <person name="Waterhouse R.M."/>
            <person name="Ahn S.J."/>
            <person name="Almeida F.C."/>
            <person name="An C."/>
            <person name="Aqrawi P."/>
            <person name="Bretschneider A."/>
            <person name="Bryant W.B."/>
            <person name="Bucks S."/>
            <person name="Chao H."/>
            <person name="Chevignon G."/>
            <person name="Christen J.M."/>
            <person name="Clarke D.F."/>
            <person name="Dittmer N.T."/>
            <person name="Ferguson L.C.F."/>
            <person name="Garavelou S."/>
            <person name="Gordon K.H.J."/>
            <person name="Gunaratna R.T."/>
            <person name="Han Y."/>
            <person name="Hauser F."/>
            <person name="He Y."/>
            <person name="Heidel-Fischer H."/>
            <person name="Hirsh A."/>
            <person name="Hu Y."/>
            <person name="Jiang H."/>
            <person name="Kalra D."/>
            <person name="Klinner C."/>
            <person name="Konig C."/>
            <person name="Kovar C."/>
            <person name="Kroll A.R."/>
            <person name="Kuwar S.S."/>
            <person name="Lee S.L."/>
            <person name="Lehman R."/>
            <person name="Li K."/>
            <person name="Li Z."/>
            <person name="Liang H."/>
            <person name="Lovelace S."/>
            <person name="Lu Z."/>
            <person name="Mansfield J.H."/>
            <person name="McCulloch K.J."/>
            <person name="Mathew T."/>
            <person name="Morton B."/>
            <person name="Muzny D.M."/>
            <person name="Neunemann D."/>
            <person name="Ongeri F."/>
            <person name="Pauchet Y."/>
            <person name="Pu L.L."/>
            <person name="Pyrousis I."/>
            <person name="Rao X.J."/>
            <person name="Redding A."/>
            <person name="Roesel C."/>
            <person name="Sanchez-Gracia A."/>
            <person name="Schaack S."/>
            <person name="Shukla A."/>
            <person name="Tetreau G."/>
            <person name="Wang Y."/>
            <person name="Xiong G.H."/>
            <person name="Traut W."/>
            <person name="Walsh T.K."/>
            <person name="Worley K.C."/>
            <person name="Wu D."/>
            <person name="Wu W."/>
            <person name="Wu Y.Q."/>
            <person name="Zhang X."/>
            <person name="Zou Z."/>
            <person name="Zucker H."/>
            <person name="Briscoe A.D."/>
            <person name="Burmester T."/>
            <person name="Clem R.J."/>
            <person name="Feyereisen R."/>
            <person name="Grimmelikhuijzen C.J.P."/>
            <person name="Hamodrakas S.J."/>
            <person name="Hansson B.S."/>
            <person name="Huguet E."/>
            <person name="Jermiin L.S."/>
            <person name="Lan Q."/>
            <person name="Lehman H.K."/>
            <person name="Lorenzen M."/>
            <person name="Merzendorfer H."/>
            <person name="Michalopoulos I."/>
            <person name="Morton D.B."/>
            <person name="Muthukrishnan S."/>
            <person name="Oakeshott J.G."/>
            <person name="Palmer W."/>
            <person name="Park Y."/>
            <person name="Passarelli A.L."/>
            <person name="Rozas J."/>
            <person name="Schwartz L.M."/>
            <person name="Smith W."/>
            <person name="Southgate A."/>
            <person name="Vilcinskas A."/>
            <person name="Vogt R."/>
            <person name="Wang P."/>
            <person name="Werren J."/>
            <person name="Yu X.Q."/>
            <person name="Zhou J.J."/>
            <person name="Brown S.J."/>
            <person name="Scherer S.E."/>
            <person name="Richards S."/>
            <person name="Blissard G.W."/>
        </authorList>
    </citation>
    <scope>NUCLEOTIDE SEQUENCE</scope>
</reference>
<dbReference type="Gene3D" id="3.40.30.10">
    <property type="entry name" value="Glutaredoxin"/>
    <property type="match status" value="1"/>
</dbReference>
<comment type="caution">
    <text evidence="6">The sequence shown here is derived from an EMBL/GenBank/DDBJ whole genome shotgun (WGS) entry which is preliminary data.</text>
</comment>
<dbReference type="Proteomes" id="UP000791440">
    <property type="component" value="Unassembled WGS sequence"/>
</dbReference>
<evidence type="ECO:0000313" key="6">
    <source>
        <dbReference type="EMBL" id="KAG6445996.1"/>
    </source>
</evidence>
<organism evidence="6 7">
    <name type="scientific">Manduca sexta</name>
    <name type="common">Tobacco hawkmoth</name>
    <name type="synonym">Tobacco hornworm</name>
    <dbReference type="NCBI Taxonomy" id="7130"/>
    <lineage>
        <taxon>Eukaryota</taxon>
        <taxon>Metazoa</taxon>
        <taxon>Ecdysozoa</taxon>
        <taxon>Arthropoda</taxon>
        <taxon>Hexapoda</taxon>
        <taxon>Insecta</taxon>
        <taxon>Pterygota</taxon>
        <taxon>Neoptera</taxon>
        <taxon>Endopterygota</taxon>
        <taxon>Lepidoptera</taxon>
        <taxon>Glossata</taxon>
        <taxon>Ditrysia</taxon>
        <taxon>Bombycoidea</taxon>
        <taxon>Sphingidae</taxon>
        <taxon>Sphinginae</taxon>
        <taxon>Sphingini</taxon>
        <taxon>Manduca</taxon>
    </lineage>
</organism>
<keyword evidence="2 5" id="KW-0575">Peroxidase</keyword>
<evidence type="ECO:0000256" key="3">
    <source>
        <dbReference type="ARBA" id="ARBA00023002"/>
    </source>
</evidence>
<dbReference type="InterPro" id="IPR036249">
    <property type="entry name" value="Thioredoxin-like_sf"/>
</dbReference>
<dbReference type="SUPFAM" id="SSF52833">
    <property type="entry name" value="Thioredoxin-like"/>
    <property type="match status" value="1"/>
</dbReference>
<reference evidence="6" key="2">
    <citation type="submission" date="2020-12" db="EMBL/GenBank/DDBJ databases">
        <authorList>
            <person name="Kanost M."/>
        </authorList>
    </citation>
    <scope>NUCLEOTIDE SEQUENCE</scope>
</reference>
<dbReference type="CDD" id="cd00340">
    <property type="entry name" value="GSH_Peroxidase"/>
    <property type="match status" value="1"/>
</dbReference>
<comment type="similarity">
    <text evidence="1 5">Belongs to the glutathione peroxidase family.</text>
</comment>
<keyword evidence="7" id="KW-1185">Reference proteome</keyword>
<evidence type="ECO:0000256" key="1">
    <source>
        <dbReference type="ARBA" id="ARBA00006926"/>
    </source>
</evidence>
<protein>
    <recommendedName>
        <fullName evidence="5">Glutathione peroxidase</fullName>
    </recommendedName>
</protein>
<dbReference type="InterPro" id="IPR000889">
    <property type="entry name" value="Glutathione_peroxidase"/>
</dbReference>
<feature type="active site" evidence="4">
    <location>
        <position position="51"/>
    </location>
</feature>
<dbReference type="PROSITE" id="PS51355">
    <property type="entry name" value="GLUTATHIONE_PEROXID_3"/>
    <property type="match status" value="1"/>
</dbReference>
<proteinExistence type="inferred from homology"/>
<dbReference type="InterPro" id="IPR029759">
    <property type="entry name" value="GPX_AS"/>
</dbReference>
<dbReference type="PANTHER" id="PTHR11592:SF134">
    <property type="entry name" value="PHOSPHOLIPID HYDROPEROXIDE GLUTATHIONE PEROXIDASE"/>
    <property type="match status" value="1"/>
</dbReference>